<organism evidence="2">
    <name type="scientific">Myoviridae sp. ct9Uc11</name>
    <dbReference type="NCBI Taxonomy" id="2825042"/>
    <lineage>
        <taxon>Viruses</taxon>
        <taxon>Duplodnaviria</taxon>
        <taxon>Heunggongvirae</taxon>
        <taxon>Uroviricota</taxon>
        <taxon>Caudoviricetes</taxon>
    </lineage>
</organism>
<protein>
    <submittedName>
        <fullName evidence="2">Uncharacterized protein</fullName>
    </submittedName>
</protein>
<accession>A0A8S5U991</accession>
<reference evidence="2" key="1">
    <citation type="journal article" date="2021" name="Proc. Natl. Acad. Sci. U.S.A.">
        <title>A Catalog of Tens of Thousands of Viruses from Human Metagenomes Reveals Hidden Associations with Chronic Diseases.</title>
        <authorList>
            <person name="Tisza M.J."/>
            <person name="Buck C.B."/>
        </authorList>
    </citation>
    <scope>NUCLEOTIDE SEQUENCE</scope>
    <source>
        <strain evidence="2">Ct9Uc11</strain>
    </source>
</reference>
<evidence type="ECO:0000256" key="1">
    <source>
        <dbReference type="SAM" id="MobiDB-lite"/>
    </source>
</evidence>
<feature type="compositionally biased region" description="Basic and acidic residues" evidence="1">
    <location>
        <begin position="20"/>
        <end position="36"/>
    </location>
</feature>
<sequence length="49" mass="5182">MSAERPGKVRRAAAVPADGGADRKQRGMRRLPGDSCERAGGDAAWALCR</sequence>
<dbReference type="EMBL" id="BK016043">
    <property type="protein sequence ID" value="DAF91027.1"/>
    <property type="molecule type" value="Genomic_DNA"/>
</dbReference>
<name>A0A8S5U991_9CAUD</name>
<evidence type="ECO:0000313" key="2">
    <source>
        <dbReference type="EMBL" id="DAF91027.1"/>
    </source>
</evidence>
<feature type="region of interest" description="Disordered" evidence="1">
    <location>
        <begin position="1"/>
        <end position="36"/>
    </location>
</feature>
<proteinExistence type="predicted"/>